<reference evidence="2 3" key="1">
    <citation type="submission" date="2018-11" db="EMBL/GenBank/DDBJ databases">
        <title>Genomes From Bacteria Associated with the Canine Oral Cavity: a Test Case for Automated Genome-Based Taxonomic Assignment.</title>
        <authorList>
            <person name="Coil D.A."/>
            <person name="Jospin G."/>
            <person name="Darling A.E."/>
            <person name="Wallis C."/>
            <person name="Davis I.J."/>
            <person name="Harris S."/>
            <person name="Eisen J.A."/>
            <person name="Holcombe L.J."/>
            <person name="O'Flynn C."/>
        </authorList>
    </citation>
    <scope>NUCLEOTIDE SEQUENCE [LARGE SCALE GENOMIC DNA]</scope>
    <source>
        <strain evidence="2 3">COT-280</strain>
    </source>
</reference>
<keyword evidence="3" id="KW-1185">Reference proteome</keyword>
<dbReference type="Proteomes" id="UP000269923">
    <property type="component" value="Unassembled WGS sequence"/>
</dbReference>
<dbReference type="GO" id="GO:0003677">
    <property type="term" value="F:DNA binding"/>
    <property type="evidence" value="ECO:0007669"/>
    <property type="project" value="InterPro"/>
</dbReference>
<accession>A0A3P2A1D7</accession>
<name>A0A3P2A1D7_9NEIS</name>
<sequence length="133" mass="15362">MLIHVLADGSGRPLRIVLTAGQCSDLDRADRLLPYLKAGILIADKGYDAYGRVVKPLLDSSKQVVIPSLRNRKHRREYDRLLYCKRHLIENFFARLKQYRALATRYDKTAAAFRFWAVFVWLPPFLGLNDDTP</sequence>
<dbReference type="OrthoDB" id="8606701at2"/>
<dbReference type="GO" id="GO:0004803">
    <property type="term" value="F:transposase activity"/>
    <property type="evidence" value="ECO:0007669"/>
    <property type="project" value="InterPro"/>
</dbReference>
<comment type="caution">
    <text evidence="2">The sequence shown here is derived from an EMBL/GenBank/DDBJ whole genome shotgun (WGS) entry which is preliminary data.</text>
</comment>
<dbReference type="GO" id="GO:0006313">
    <property type="term" value="P:DNA transposition"/>
    <property type="evidence" value="ECO:0007669"/>
    <property type="project" value="InterPro"/>
</dbReference>
<dbReference type="InterPro" id="IPR002559">
    <property type="entry name" value="Transposase_11"/>
</dbReference>
<evidence type="ECO:0000313" key="2">
    <source>
        <dbReference type="EMBL" id="RRD89232.1"/>
    </source>
</evidence>
<dbReference type="EMBL" id="RQYC01000020">
    <property type="protein sequence ID" value="RRD89232.1"/>
    <property type="molecule type" value="Genomic_DNA"/>
</dbReference>
<dbReference type="PANTHER" id="PTHR30007">
    <property type="entry name" value="PHP DOMAIN PROTEIN"/>
    <property type="match status" value="1"/>
</dbReference>
<gene>
    <name evidence="2" type="ORF">EII21_09420</name>
</gene>
<dbReference type="AlphaFoldDB" id="A0A3P2A1D7"/>
<feature type="domain" description="Transposase IS4-like" evidence="1">
    <location>
        <begin position="3"/>
        <end position="117"/>
    </location>
</feature>
<evidence type="ECO:0000313" key="3">
    <source>
        <dbReference type="Proteomes" id="UP000269923"/>
    </source>
</evidence>
<dbReference type="PANTHER" id="PTHR30007:SF1">
    <property type="entry name" value="BLR1914 PROTEIN"/>
    <property type="match status" value="1"/>
</dbReference>
<dbReference type="Pfam" id="PF01609">
    <property type="entry name" value="DDE_Tnp_1"/>
    <property type="match status" value="1"/>
</dbReference>
<protein>
    <submittedName>
        <fullName evidence="2">Transposase</fullName>
    </submittedName>
</protein>
<organism evidence="2 3">
    <name type="scientific">Conchiformibius steedae</name>
    <dbReference type="NCBI Taxonomy" id="153493"/>
    <lineage>
        <taxon>Bacteria</taxon>
        <taxon>Pseudomonadati</taxon>
        <taxon>Pseudomonadota</taxon>
        <taxon>Betaproteobacteria</taxon>
        <taxon>Neisseriales</taxon>
        <taxon>Neisseriaceae</taxon>
        <taxon>Conchiformibius</taxon>
    </lineage>
</organism>
<proteinExistence type="predicted"/>
<evidence type="ECO:0000259" key="1">
    <source>
        <dbReference type="Pfam" id="PF01609"/>
    </source>
</evidence>